<sequence length="203" mass="22224">MNADMGPPHRKTALVEHDAYRTTPGQEHGATVWLTGLPSSGKTTIARMVASELRAVGHRVEVLDGDEFRAKLSNGLGFSREDRTINVYRVGWVAQLLARNGVKVMVPVIAPYADARAVIKEQHLGAGTSYREVHVATPLEVCAERDVKGLYAKQRTGEITGLTGVDDPYETPSNPDLRLHTQEETVEGSVDRVLAAMKVWGLR</sequence>
<dbReference type="Gene3D" id="3.40.50.300">
    <property type="entry name" value="P-loop containing nucleotide triphosphate hydrolases"/>
    <property type="match status" value="1"/>
</dbReference>
<dbReference type="InterPro" id="IPR027417">
    <property type="entry name" value="P-loop_NTPase"/>
</dbReference>
<comment type="caution">
    <text evidence="6">Lacks conserved residue(s) required for the propagation of feature annotation.</text>
</comment>
<name>A0ABW6G064_9PSEU</name>
<keyword evidence="6 7" id="KW-0418">Kinase</keyword>
<keyword evidence="5 6" id="KW-0067">ATP-binding</keyword>
<dbReference type="GO" id="GO:0004020">
    <property type="term" value="F:adenylylsulfate kinase activity"/>
    <property type="evidence" value="ECO:0007669"/>
    <property type="project" value="UniProtKB-EC"/>
</dbReference>
<evidence type="ECO:0000256" key="7">
    <source>
        <dbReference type="RuleBase" id="RU004347"/>
    </source>
</evidence>
<keyword evidence="3 6" id="KW-0808">Transferase</keyword>
<dbReference type="InterPro" id="IPR002891">
    <property type="entry name" value="APS"/>
</dbReference>
<dbReference type="InterPro" id="IPR050512">
    <property type="entry name" value="Sulf_AdTrans/APS_kinase"/>
</dbReference>
<dbReference type="NCBIfam" id="TIGR00455">
    <property type="entry name" value="apsK"/>
    <property type="match status" value="1"/>
</dbReference>
<accession>A0ABW6G064</accession>
<dbReference type="Proteomes" id="UP001598673">
    <property type="component" value="Unassembled WGS sequence"/>
</dbReference>
<comment type="pathway">
    <text evidence="6 7">Sulfur metabolism; hydrogen sulfide biosynthesis; sulfite from sulfate: step 2/3.</text>
</comment>
<reference evidence="9 10" key="1">
    <citation type="submission" date="2024-09" db="EMBL/GenBank/DDBJ databases">
        <title>The Natural Products Discovery Center: Release of the First 8490 Sequenced Strains for Exploring Actinobacteria Biosynthetic Diversity.</title>
        <authorList>
            <person name="Kalkreuter E."/>
            <person name="Kautsar S.A."/>
            <person name="Yang D."/>
            <person name="Bader C.D."/>
            <person name="Teijaro C.N."/>
            <person name="Fluegel L."/>
            <person name="Davis C.M."/>
            <person name="Simpson J.R."/>
            <person name="Lauterbach L."/>
            <person name="Steele A.D."/>
            <person name="Gui C."/>
            <person name="Meng S."/>
            <person name="Li G."/>
            <person name="Viehrig K."/>
            <person name="Ye F."/>
            <person name="Su P."/>
            <person name="Kiefer A.F."/>
            <person name="Nichols A."/>
            <person name="Cepeda A.J."/>
            <person name="Yan W."/>
            <person name="Fan B."/>
            <person name="Jiang Y."/>
            <person name="Adhikari A."/>
            <person name="Zheng C.-J."/>
            <person name="Schuster L."/>
            <person name="Cowan T.M."/>
            <person name="Smanski M.J."/>
            <person name="Chevrette M.G."/>
            <person name="De Carvalho L.P.S."/>
            <person name="Shen B."/>
        </authorList>
    </citation>
    <scope>NUCLEOTIDE SEQUENCE [LARGE SCALE GENOMIC DNA]</scope>
    <source>
        <strain evidence="9 10">NPDC060353</strain>
    </source>
</reference>
<feature type="domain" description="APS kinase" evidence="8">
    <location>
        <begin position="29"/>
        <end position="179"/>
    </location>
</feature>
<comment type="catalytic activity">
    <reaction evidence="1 6 7">
        <text>adenosine 5'-phosphosulfate + ATP = 3'-phosphoadenylyl sulfate + ADP + H(+)</text>
        <dbReference type="Rhea" id="RHEA:24152"/>
        <dbReference type="ChEBI" id="CHEBI:15378"/>
        <dbReference type="ChEBI" id="CHEBI:30616"/>
        <dbReference type="ChEBI" id="CHEBI:58243"/>
        <dbReference type="ChEBI" id="CHEBI:58339"/>
        <dbReference type="ChEBI" id="CHEBI:456216"/>
        <dbReference type="EC" id="2.7.1.25"/>
    </reaction>
</comment>
<evidence type="ECO:0000256" key="6">
    <source>
        <dbReference type="HAMAP-Rule" id="MF_00065"/>
    </source>
</evidence>
<comment type="caution">
    <text evidence="9">The sequence shown here is derived from an EMBL/GenBank/DDBJ whole genome shotgun (WGS) entry which is preliminary data.</text>
</comment>
<proteinExistence type="inferred from homology"/>
<evidence type="ECO:0000259" key="8">
    <source>
        <dbReference type="Pfam" id="PF01583"/>
    </source>
</evidence>
<evidence type="ECO:0000256" key="1">
    <source>
        <dbReference type="ARBA" id="ARBA00001823"/>
    </source>
</evidence>
<keyword evidence="4 6" id="KW-0547">Nucleotide-binding</keyword>
<dbReference type="PANTHER" id="PTHR42700:SF1">
    <property type="entry name" value="SULFATE ADENYLYLTRANSFERASE"/>
    <property type="match status" value="1"/>
</dbReference>
<dbReference type="PANTHER" id="PTHR42700">
    <property type="entry name" value="SULFATE ADENYLYLTRANSFERASE"/>
    <property type="match status" value="1"/>
</dbReference>
<dbReference type="EC" id="2.7.1.25" evidence="2 6"/>
<dbReference type="HAMAP" id="MF_00065">
    <property type="entry name" value="Adenylyl_sulf_kinase"/>
    <property type="match status" value="1"/>
</dbReference>
<organism evidence="9 10">
    <name type="scientific">Prauserella salsuginis</name>
    <dbReference type="NCBI Taxonomy" id="387889"/>
    <lineage>
        <taxon>Bacteria</taxon>
        <taxon>Bacillati</taxon>
        <taxon>Actinomycetota</taxon>
        <taxon>Actinomycetes</taxon>
        <taxon>Pseudonocardiales</taxon>
        <taxon>Pseudonocardiaceae</taxon>
        <taxon>Prauserella</taxon>
        <taxon>Prauserella salsuginis group</taxon>
    </lineage>
</organism>
<evidence type="ECO:0000313" key="9">
    <source>
        <dbReference type="EMBL" id="MFD6792586.1"/>
    </source>
</evidence>
<dbReference type="SUPFAM" id="SSF52540">
    <property type="entry name" value="P-loop containing nucleoside triphosphate hydrolases"/>
    <property type="match status" value="1"/>
</dbReference>
<comment type="similarity">
    <text evidence="6 7">Belongs to the APS kinase family.</text>
</comment>
<evidence type="ECO:0000256" key="3">
    <source>
        <dbReference type="ARBA" id="ARBA00022679"/>
    </source>
</evidence>
<evidence type="ECO:0000256" key="4">
    <source>
        <dbReference type="ARBA" id="ARBA00022741"/>
    </source>
</evidence>
<keyword evidence="6" id="KW-0597">Phosphoprotein</keyword>
<dbReference type="RefSeq" id="WP_258936856.1">
    <property type="nucleotide sequence ID" value="NZ_JANBBF010000010.1"/>
</dbReference>
<evidence type="ECO:0000256" key="2">
    <source>
        <dbReference type="ARBA" id="ARBA00012121"/>
    </source>
</evidence>
<dbReference type="CDD" id="cd02027">
    <property type="entry name" value="APSK"/>
    <property type="match status" value="1"/>
</dbReference>
<evidence type="ECO:0000313" key="10">
    <source>
        <dbReference type="Proteomes" id="UP001598673"/>
    </source>
</evidence>
<dbReference type="InterPro" id="IPR059117">
    <property type="entry name" value="APS_kinase_dom"/>
</dbReference>
<gene>
    <name evidence="6 9" type="primary">cysC</name>
    <name evidence="9" type="ORF">ACFWGY_04560</name>
</gene>
<keyword evidence="10" id="KW-1185">Reference proteome</keyword>
<dbReference type="Pfam" id="PF01583">
    <property type="entry name" value="APS_kinase"/>
    <property type="match status" value="1"/>
</dbReference>
<protein>
    <recommendedName>
        <fullName evidence="2 6">Adenylyl-sulfate kinase</fullName>
        <ecNumber evidence="2 6">2.7.1.25</ecNumber>
    </recommendedName>
    <alternativeName>
        <fullName evidence="6">APS kinase</fullName>
    </alternativeName>
    <alternativeName>
        <fullName evidence="6">ATP adenosine-5'-phosphosulfate 3'-phosphotransferase</fullName>
    </alternativeName>
    <alternativeName>
        <fullName evidence="6">Adenosine-5'-phosphosulfate kinase</fullName>
    </alternativeName>
</protein>
<comment type="function">
    <text evidence="6 7">Catalyzes the synthesis of activated sulfate.</text>
</comment>
<feature type="binding site" evidence="6">
    <location>
        <begin position="36"/>
        <end position="43"/>
    </location>
    <ligand>
        <name>ATP</name>
        <dbReference type="ChEBI" id="CHEBI:30616"/>
    </ligand>
</feature>
<dbReference type="EMBL" id="JBHXCV010000002">
    <property type="protein sequence ID" value="MFD6792586.1"/>
    <property type="molecule type" value="Genomic_DNA"/>
</dbReference>
<evidence type="ECO:0000256" key="5">
    <source>
        <dbReference type="ARBA" id="ARBA00022840"/>
    </source>
</evidence>